<gene>
    <name evidence="2" type="ORF">NCTC9128_00444</name>
</gene>
<name>A0A2X3BYK0_KLEPN</name>
<dbReference type="EMBL" id="UAWN01000002">
    <property type="protein sequence ID" value="SQC05861.1"/>
    <property type="molecule type" value="Genomic_DNA"/>
</dbReference>
<evidence type="ECO:0000256" key="1">
    <source>
        <dbReference type="SAM" id="Phobius"/>
    </source>
</evidence>
<organism evidence="2 3">
    <name type="scientific">Klebsiella pneumoniae</name>
    <dbReference type="NCBI Taxonomy" id="573"/>
    <lineage>
        <taxon>Bacteria</taxon>
        <taxon>Pseudomonadati</taxon>
        <taxon>Pseudomonadota</taxon>
        <taxon>Gammaproteobacteria</taxon>
        <taxon>Enterobacterales</taxon>
        <taxon>Enterobacteriaceae</taxon>
        <taxon>Klebsiella/Raoultella group</taxon>
        <taxon>Klebsiella</taxon>
        <taxon>Klebsiella pneumoniae complex</taxon>
    </lineage>
</organism>
<feature type="transmembrane region" description="Helical" evidence="1">
    <location>
        <begin position="30"/>
        <end position="50"/>
    </location>
</feature>
<reference evidence="2 3" key="1">
    <citation type="submission" date="2018-06" db="EMBL/GenBank/DDBJ databases">
        <authorList>
            <consortium name="Pathogen Informatics"/>
            <person name="Doyle S."/>
        </authorList>
    </citation>
    <scope>NUCLEOTIDE SEQUENCE [LARGE SCALE GENOMIC DNA]</scope>
    <source>
        <strain evidence="2 3">NCTC9128</strain>
    </source>
</reference>
<dbReference type="Proteomes" id="UP000251088">
    <property type="component" value="Unassembled WGS sequence"/>
</dbReference>
<sequence length="70" mass="8197">MYKINVSLVFVDSYNSPLHHCCGFTIKSNFYVFVDLLIMVLCFFIFQNSLMSKAKKRHTQGDHFIITQLC</sequence>
<dbReference type="AlphaFoldDB" id="A0A2X3BYK0"/>
<accession>A0A2X3BYK0</accession>
<keyword evidence="1" id="KW-0472">Membrane</keyword>
<proteinExistence type="predicted"/>
<protein>
    <submittedName>
        <fullName evidence="2">Uncharacterized protein</fullName>
    </submittedName>
</protein>
<evidence type="ECO:0000313" key="2">
    <source>
        <dbReference type="EMBL" id="SQC05861.1"/>
    </source>
</evidence>
<keyword evidence="1" id="KW-1133">Transmembrane helix</keyword>
<keyword evidence="1" id="KW-0812">Transmembrane</keyword>
<evidence type="ECO:0000313" key="3">
    <source>
        <dbReference type="Proteomes" id="UP000251088"/>
    </source>
</evidence>